<evidence type="ECO:0000313" key="3">
    <source>
        <dbReference type="Proteomes" id="UP000784294"/>
    </source>
</evidence>
<reference evidence="2" key="1">
    <citation type="submission" date="2018-11" db="EMBL/GenBank/DDBJ databases">
        <authorList>
            <consortium name="Pathogen Informatics"/>
        </authorList>
    </citation>
    <scope>NUCLEOTIDE SEQUENCE</scope>
</reference>
<feature type="region of interest" description="Disordered" evidence="1">
    <location>
        <begin position="1"/>
        <end position="69"/>
    </location>
</feature>
<protein>
    <submittedName>
        <fullName evidence="2">Uncharacterized protein</fullName>
    </submittedName>
</protein>
<dbReference type="EMBL" id="CAAALY010051059">
    <property type="protein sequence ID" value="VEL21395.1"/>
    <property type="molecule type" value="Genomic_DNA"/>
</dbReference>
<dbReference type="Proteomes" id="UP000784294">
    <property type="component" value="Unassembled WGS sequence"/>
</dbReference>
<evidence type="ECO:0000313" key="2">
    <source>
        <dbReference type="EMBL" id="VEL21395.1"/>
    </source>
</evidence>
<sequence length="116" mass="12814">PISGPLCTLRDSGLSDYHTGDEDDESASSWCKSRRKSSGPPQPHSPRYSSILADHGKSTSGPNGLGLSDCPRTSVRNLATKFLHIGQLEEKNAAQAQRRYVCLFDFLIDIFILKFF</sequence>
<proteinExistence type="predicted"/>
<accession>A0A3S5CMP4</accession>
<dbReference type="AlphaFoldDB" id="A0A3S5CMP4"/>
<gene>
    <name evidence="2" type="ORF">PXEA_LOCUS14835</name>
</gene>
<evidence type="ECO:0000256" key="1">
    <source>
        <dbReference type="SAM" id="MobiDB-lite"/>
    </source>
</evidence>
<name>A0A3S5CMP4_9PLAT</name>
<feature type="non-terminal residue" evidence="2">
    <location>
        <position position="1"/>
    </location>
</feature>
<comment type="caution">
    <text evidence="2">The sequence shown here is derived from an EMBL/GenBank/DDBJ whole genome shotgun (WGS) entry which is preliminary data.</text>
</comment>
<organism evidence="2 3">
    <name type="scientific">Protopolystoma xenopodis</name>
    <dbReference type="NCBI Taxonomy" id="117903"/>
    <lineage>
        <taxon>Eukaryota</taxon>
        <taxon>Metazoa</taxon>
        <taxon>Spiralia</taxon>
        <taxon>Lophotrochozoa</taxon>
        <taxon>Platyhelminthes</taxon>
        <taxon>Monogenea</taxon>
        <taxon>Polyopisthocotylea</taxon>
        <taxon>Polystomatidea</taxon>
        <taxon>Polystomatidae</taxon>
        <taxon>Protopolystoma</taxon>
    </lineage>
</organism>
<keyword evidence="3" id="KW-1185">Reference proteome</keyword>